<evidence type="ECO:0000313" key="2">
    <source>
        <dbReference type="EMBL" id="EGG07290.1"/>
    </source>
</evidence>
<protein>
    <recommendedName>
        <fullName evidence="1">DUF7872 domain-containing protein</fullName>
    </recommendedName>
</protein>
<dbReference type="AlphaFoldDB" id="F4RJC7"/>
<dbReference type="InParanoid" id="F4RJC7"/>
<dbReference type="Proteomes" id="UP000001072">
    <property type="component" value="Unassembled WGS sequence"/>
</dbReference>
<dbReference type="VEuPathDB" id="FungiDB:MELLADRAFT_85665"/>
<evidence type="ECO:0000313" key="3">
    <source>
        <dbReference type="Proteomes" id="UP000001072"/>
    </source>
</evidence>
<organism evidence="3">
    <name type="scientific">Melampsora larici-populina (strain 98AG31 / pathotype 3-4-7)</name>
    <name type="common">Poplar leaf rust fungus</name>
    <dbReference type="NCBI Taxonomy" id="747676"/>
    <lineage>
        <taxon>Eukaryota</taxon>
        <taxon>Fungi</taxon>
        <taxon>Dikarya</taxon>
        <taxon>Basidiomycota</taxon>
        <taxon>Pucciniomycotina</taxon>
        <taxon>Pucciniomycetes</taxon>
        <taxon>Pucciniales</taxon>
        <taxon>Melampsoraceae</taxon>
        <taxon>Melampsora</taxon>
    </lineage>
</organism>
<dbReference type="InterPro" id="IPR057194">
    <property type="entry name" value="DUF7872"/>
</dbReference>
<dbReference type="HOGENOM" id="CLU_030195_0_0_1"/>
<reference evidence="3" key="1">
    <citation type="journal article" date="2011" name="Proc. Natl. Acad. Sci. U.S.A.">
        <title>Obligate biotrophy features unraveled by the genomic analysis of rust fungi.</title>
        <authorList>
            <person name="Duplessis S."/>
            <person name="Cuomo C.A."/>
            <person name="Lin Y.-C."/>
            <person name="Aerts A."/>
            <person name="Tisserant E."/>
            <person name="Veneault-Fourrey C."/>
            <person name="Joly D.L."/>
            <person name="Hacquard S."/>
            <person name="Amselem J."/>
            <person name="Cantarel B.L."/>
            <person name="Chiu R."/>
            <person name="Coutinho P.M."/>
            <person name="Feau N."/>
            <person name="Field M."/>
            <person name="Frey P."/>
            <person name="Gelhaye E."/>
            <person name="Goldberg J."/>
            <person name="Grabherr M.G."/>
            <person name="Kodira C.D."/>
            <person name="Kohler A."/>
            <person name="Kuees U."/>
            <person name="Lindquist E.A."/>
            <person name="Lucas S.M."/>
            <person name="Mago R."/>
            <person name="Mauceli E."/>
            <person name="Morin E."/>
            <person name="Murat C."/>
            <person name="Pangilinan J.L."/>
            <person name="Park R."/>
            <person name="Pearson M."/>
            <person name="Quesneville H."/>
            <person name="Rouhier N."/>
            <person name="Sakthikumar S."/>
            <person name="Salamov A.A."/>
            <person name="Schmutz J."/>
            <person name="Selles B."/>
            <person name="Shapiro H."/>
            <person name="Tanguay P."/>
            <person name="Tuskan G.A."/>
            <person name="Henrissat B."/>
            <person name="Van de Peer Y."/>
            <person name="Rouze P."/>
            <person name="Ellis J.G."/>
            <person name="Dodds P.N."/>
            <person name="Schein J.E."/>
            <person name="Zhong S."/>
            <person name="Hamelin R.C."/>
            <person name="Grigoriev I.V."/>
            <person name="Szabo L.J."/>
            <person name="Martin F."/>
        </authorList>
    </citation>
    <scope>NUCLEOTIDE SEQUENCE [LARGE SCALE GENOMIC DNA]</scope>
    <source>
        <strain evidence="3">98AG31 / pathotype 3-4-7</strain>
    </source>
</reference>
<keyword evidence="3" id="KW-1185">Reference proteome</keyword>
<dbReference type="PANTHER" id="PTHR33339:SF1">
    <property type="entry name" value="LYSM DOMAIN-CONTAINING PROTEIN"/>
    <property type="match status" value="1"/>
</dbReference>
<dbReference type="KEGG" id="mlr:MELLADRAFT_85665"/>
<feature type="domain" description="DUF7872" evidence="1">
    <location>
        <begin position="194"/>
        <end position="392"/>
    </location>
</feature>
<sequence length="394" mass="43202">MNILKIIPVAPLYHWLYVWIGFLLLSSKEGRTEPKVDEPGILQAYANSMNVTNMACGIGQSCDVGQVSVNHTTSQTALCSGAQAPAWYILVATQNWNDLMNSIYTSIAFAGTRAGDSACDGHRSEPTTKRHNNQNCHVNSLHQLQAQLLASSTGIVPGWVFPGCGIWVYLTIQGFLYTTVSEIGLWQNTMRDPPDVISGYTKWADFSWTLSMMQDRTQQMIANYTLGVLQAGISTQKGMYGALQNGAFLEAPLSPPESEALNAYERVVTLRLLSAVLKSQSIFILRGSDPCDHSGPNGAFDGPSVLSYCDNTGIMMNIVQADGTKTIKKFFGSSKIAAKYGFTPEFLTTAAWNCQKKYGKYEYDPYAEAGLPLDINTECIFNLPVCDCTEQDPK</sequence>
<proteinExistence type="predicted"/>
<dbReference type="GeneID" id="18933928"/>
<dbReference type="OrthoDB" id="2501761at2759"/>
<dbReference type="PANTHER" id="PTHR33339">
    <property type="entry name" value="LYSM DOMAIN-CONTAINING PROTEIN"/>
    <property type="match status" value="1"/>
</dbReference>
<name>F4RJC7_MELLP</name>
<dbReference type="EMBL" id="GL883104">
    <property type="protein sequence ID" value="EGG07290.1"/>
    <property type="molecule type" value="Genomic_DNA"/>
</dbReference>
<dbReference type="Pfam" id="PF25278">
    <property type="entry name" value="DUF7872"/>
    <property type="match status" value="1"/>
</dbReference>
<gene>
    <name evidence="2" type="ORF">MELLADRAFT_85665</name>
</gene>
<accession>F4RJC7</accession>
<evidence type="ECO:0000259" key="1">
    <source>
        <dbReference type="Pfam" id="PF25278"/>
    </source>
</evidence>
<dbReference type="RefSeq" id="XP_007409197.1">
    <property type="nucleotide sequence ID" value="XM_007409135.1"/>
</dbReference>